<proteinExistence type="predicted"/>
<gene>
    <name evidence="1" type="ORF">CYMTET_20521</name>
</gene>
<keyword evidence="2" id="KW-1185">Reference proteome</keyword>
<organism evidence="1 2">
    <name type="scientific">Cymbomonas tetramitiformis</name>
    <dbReference type="NCBI Taxonomy" id="36881"/>
    <lineage>
        <taxon>Eukaryota</taxon>
        <taxon>Viridiplantae</taxon>
        <taxon>Chlorophyta</taxon>
        <taxon>Pyramimonadophyceae</taxon>
        <taxon>Pyramimonadales</taxon>
        <taxon>Pyramimonadaceae</taxon>
        <taxon>Cymbomonas</taxon>
    </lineage>
</organism>
<reference evidence="1 2" key="1">
    <citation type="journal article" date="2015" name="Genome Biol. Evol.">
        <title>Comparative Genomics of a Bacterivorous Green Alga Reveals Evolutionary Causalities and Consequences of Phago-Mixotrophic Mode of Nutrition.</title>
        <authorList>
            <person name="Burns J.A."/>
            <person name="Paasch A."/>
            <person name="Narechania A."/>
            <person name="Kim E."/>
        </authorList>
    </citation>
    <scope>NUCLEOTIDE SEQUENCE [LARGE SCALE GENOMIC DNA]</scope>
    <source>
        <strain evidence="1 2">PLY_AMNH</strain>
    </source>
</reference>
<dbReference type="EMBL" id="LGRX02009997">
    <property type="protein sequence ID" value="KAK3271110.1"/>
    <property type="molecule type" value="Genomic_DNA"/>
</dbReference>
<comment type="caution">
    <text evidence="1">The sequence shown here is derived from an EMBL/GenBank/DDBJ whole genome shotgun (WGS) entry which is preliminary data.</text>
</comment>
<sequence>MDALEPGGVEVHVYYESMTQRSGRRAASEKLRTRENLWVFPKPLARGRPLTLGSSCRGWMAAAFSIAEQDERR</sequence>
<evidence type="ECO:0000313" key="2">
    <source>
        <dbReference type="Proteomes" id="UP001190700"/>
    </source>
</evidence>
<accession>A0AAE0G4K2</accession>
<protein>
    <submittedName>
        <fullName evidence="1">Uncharacterized protein</fullName>
    </submittedName>
</protein>
<evidence type="ECO:0000313" key="1">
    <source>
        <dbReference type="EMBL" id="KAK3271110.1"/>
    </source>
</evidence>
<dbReference type="AlphaFoldDB" id="A0AAE0G4K2"/>
<name>A0AAE0G4K2_9CHLO</name>
<dbReference type="Proteomes" id="UP001190700">
    <property type="component" value="Unassembled WGS sequence"/>
</dbReference>